<proteinExistence type="predicted"/>
<dbReference type="InterPro" id="IPR052022">
    <property type="entry name" value="26kDa_periplasmic_antigen"/>
</dbReference>
<gene>
    <name evidence="2" type="ORF">Cvel_3459</name>
</gene>
<dbReference type="PANTHER" id="PTHR34387:SF1">
    <property type="entry name" value="PERIPLASMIC IMMUNOGENIC PROTEIN"/>
    <property type="match status" value="1"/>
</dbReference>
<accession>A0A0G4FKD3</accession>
<dbReference type="InterPro" id="IPR007497">
    <property type="entry name" value="SIMPL/DUF541"/>
</dbReference>
<dbReference type="Gene3D" id="3.30.70.2970">
    <property type="entry name" value="Protein of unknown function (DUF541), domain 2"/>
    <property type="match status" value="1"/>
</dbReference>
<dbReference type="Pfam" id="PF04402">
    <property type="entry name" value="SIMPL"/>
    <property type="match status" value="1"/>
</dbReference>
<sequence length="254" mass="27004">MLFGTPVQSSSVLRTSGEGKHSIPASECRVYIGFEASKPVATDAQKEVASNVEKVCTLLKTLPDVKAKTGSISIHPVHSRDDRHNRGNSMFGGGDRGADTLPSLIGYTASTCMTIRLPPSQMGKTIDELLKLGLSRVDRIEHLASDEEMRDARTEALKKAAKDARDQAEAVADAMGVSISPLPQEVQIQSSGLRHPGIYGQNALFSQQQMPMVAAQGGGMGGETQILEGQIVVTANVSVVYDLVQSTEAPMAEA</sequence>
<dbReference type="VEuPathDB" id="CryptoDB:Cvel_3459"/>
<protein>
    <recommendedName>
        <fullName evidence="3">DUF541 domain-containing protein</fullName>
    </recommendedName>
</protein>
<evidence type="ECO:0000256" key="1">
    <source>
        <dbReference type="SAM" id="MobiDB-lite"/>
    </source>
</evidence>
<dbReference type="GO" id="GO:0006974">
    <property type="term" value="P:DNA damage response"/>
    <property type="evidence" value="ECO:0007669"/>
    <property type="project" value="TreeGrafter"/>
</dbReference>
<organism evidence="2">
    <name type="scientific">Chromera velia CCMP2878</name>
    <dbReference type="NCBI Taxonomy" id="1169474"/>
    <lineage>
        <taxon>Eukaryota</taxon>
        <taxon>Sar</taxon>
        <taxon>Alveolata</taxon>
        <taxon>Colpodellida</taxon>
        <taxon>Chromeraceae</taxon>
        <taxon>Chromera</taxon>
    </lineage>
</organism>
<evidence type="ECO:0000313" key="2">
    <source>
        <dbReference type="EMBL" id="CEM14304.1"/>
    </source>
</evidence>
<dbReference type="PANTHER" id="PTHR34387">
    <property type="entry name" value="SLR1258 PROTEIN"/>
    <property type="match status" value="1"/>
</dbReference>
<name>A0A0G4FKD3_9ALVE</name>
<feature type="region of interest" description="Disordered" evidence="1">
    <location>
        <begin position="75"/>
        <end position="95"/>
    </location>
</feature>
<dbReference type="AlphaFoldDB" id="A0A0G4FKD3"/>
<evidence type="ECO:0008006" key="3">
    <source>
        <dbReference type="Google" id="ProtNLM"/>
    </source>
</evidence>
<dbReference type="EMBL" id="CDMZ01000440">
    <property type="protein sequence ID" value="CEM14304.1"/>
    <property type="molecule type" value="Genomic_DNA"/>
</dbReference>
<reference evidence="2" key="1">
    <citation type="submission" date="2014-11" db="EMBL/GenBank/DDBJ databases">
        <authorList>
            <person name="Otto D Thomas"/>
            <person name="Naeem Raeece"/>
        </authorList>
    </citation>
    <scope>NUCLEOTIDE SEQUENCE</scope>
</reference>
<dbReference type="Gene3D" id="3.30.110.170">
    <property type="entry name" value="Protein of unknown function (DUF541), domain 1"/>
    <property type="match status" value="1"/>
</dbReference>